<dbReference type="RefSeq" id="XP_014500575.1">
    <property type="nucleotide sequence ID" value="XM_014645089.1"/>
</dbReference>
<dbReference type="OrthoDB" id="5544992at2759"/>
<dbReference type="Pfam" id="PF14244">
    <property type="entry name" value="Retrotran_gag_3"/>
    <property type="match status" value="1"/>
</dbReference>
<evidence type="ECO:0000259" key="3">
    <source>
        <dbReference type="Pfam" id="PF22936"/>
    </source>
</evidence>
<evidence type="ECO:0000313" key="6">
    <source>
        <dbReference type="RefSeq" id="XP_014500575.1"/>
    </source>
</evidence>
<reference evidence="5" key="1">
    <citation type="journal article" date="2014" name="Nat. Commun.">
        <title>Genome sequence of mungbean and insights into evolution within Vigna species.</title>
        <authorList>
            <person name="Kang Y.J."/>
            <person name="Kim S.K."/>
            <person name="Kim M.Y."/>
            <person name="Lestari P."/>
            <person name="Kim K.H."/>
            <person name="Ha B.K."/>
            <person name="Jun T.H."/>
            <person name="Hwang W.J."/>
            <person name="Lee T."/>
            <person name="Lee J."/>
            <person name="Shim S."/>
            <person name="Yoon M.Y."/>
            <person name="Jang Y.E."/>
            <person name="Han K.S."/>
            <person name="Taeprayoon P."/>
            <person name="Yoon N."/>
            <person name="Somta P."/>
            <person name="Tanya P."/>
            <person name="Kim K.S."/>
            <person name="Gwag J.G."/>
            <person name="Moon J.K."/>
            <person name="Lee Y.H."/>
            <person name="Park B.S."/>
            <person name="Bombarely A."/>
            <person name="Doyle J.J."/>
            <person name="Jackson S.A."/>
            <person name="Schafleitner R."/>
            <person name="Srinives P."/>
            <person name="Varshney R.K."/>
            <person name="Lee S.H."/>
        </authorList>
    </citation>
    <scope>NUCLEOTIDE SEQUENCE [LARGE SCALE GENOMIC DNA]</scope>
    <source>
        <strain evidence="5">cv. VC1973A</strain>
    </source>
</reference>
<dbReference type="GeneID" id="106761528"/>
<dbReference type="Proteomes" id="UP000087766">
    <property type="component" value="Chromosome 1"/>
</dbReference>
<feature type="region of interest" description="Disordered" evidence="1">
    <location>
        <begin position="320"/>
        <end position="343"/>
    </location>
</feature>
<sequence>MTETNSDPTTNPSSPYYLHPGENPGITLISQILTKSNYSSWSRNLKRALLSKNKVKFIDGSIQKPTRTDKLFEAWERCDTMVLSWIIKTLSPQIADSVLYADTAQELWEELKDHFSKGDYFKISDLLQDIHSIKQGERNISHYYTDLKILWEELESLRPIPTCTCPNPCTCDLSKISLRYREAEHVICFLKGLNDTYQTVRTQILLMEPLPNINKVFSLLIQQERQYQDRGGTNDTFKILASTVDKTNWRGQGRGTNSRGQGRGRGRNPNYGKQCSHCHKMNHTIDECYPKHGFPPWYKKNDNQNSQDRGHNEWSYANACKEDSNSTQTQSAQQEKQSNPMQGFTPEQMQKLLQIIENTQTQNIHSISQVQRNTPGENQGTFSWIIDTGATDHVTHEKKYFITFQKIKPITVKLPNNSVVTAQYAGTIQFSENFIIFNVLYIPEFSFNLISVQSLTRDLNCVLTFSSKSCQIQDSSTLKMIGHAKVLKGLYYLQSFPVFTQYYVPKAVLSCKHVNDDLWLPTPVLKGKTPYDLMYNTPPTYLNLKTFGCLCFASTLEHNRHKLDSRARKGVFLGYKNGVKGYVILNVNTREIFLSRNVVFHENVFPYKDQQDNKQNYTEKEIETVFPNNFWYGLNCNETQDYLENINTEQESDHRENPNTDIGNSHTNTDNSPRRPTRTKRVPGYLNDYIHQVN</sequence>
<dbReference type="AlphaFoldDB" id="A0A1S3U3H2"/>
<feature type="compositionally biased region" description="Polar residues" evidence="1">
    <location>
        <begin position="659"/>
        <end position="671"/>
    </location>
</feature>
<keyword evidence="5" id="KW-1185">Reference proteome</keyword>
<evidence type="ECO:0000313" key="5">
    <source>
        <dbReference type="Proteomes" id="UP000087766"/>
    </source>
</evidence>
<dbReference type="Pfam" id="PF22936">
    <property type="entry name" value="Pol_BBD"/>
    <property type="match status" value="1"/>
</dbReference>
<feature type="domain" description="Retrotransposon Copia-like N-terminal" evidence="2">
    <location>
        <begin position="19"/>
        <end position="66"/>
    </location>
</feature>
<dbReference type="InterPro" id="IPR054722">
    <property type="entry name" value="PolX-like_BBD"/>
</dbReference>
<organism evidence="5 6">
    <name type="scientific">Vigna radiata var. radiata</name>
    <name type="common">Mung bean</name>
    <name type="synonym">Phaseolus aureus</name>
    <dbReference type="NCBI Taxonomy" id="3916"/>
    <lineage>
        <taxon>Eukaryota</taxon>
        <taxon>Viridiplantae</taxon>
        <taxon>Streptophyta</taxon>
        <taxon>Embryophyta</taxon>
        <taxon>Tracheophyta</taxon>
        <taxon>Spermatophyta</taxon>
        <taxon>Magnoliopsida</taxon>
        <taxon>eudicotyledons</taxon>
        <taxon>Gunneridae</taxon>
        <taxon>Pentapetalae</taxon>
        <taxon>rosids</taxon>
        <taxon>fabids</taxon>
        <taxon>Fabales</taxon>
        <taxon>Fabaceae</taxon>
        <taxon>Papilionoideae</taxon>
        <taxon>50 kb inversion clade</taxon>
        <taxon>NPAAA clade</taxon>
        <taxon>indigoferoid/millettioid clade</taxon>
        <taxon>Phaseoleae</taxon>
        <taxon>Vigna</taxon>
    </lineage>
</organism>
<feature type="domain" description="Retrovirus-related Pol polyprotein from transposon TNT 1-94-like beta-barrel" evidence="3">
    <location>
        <begin position="384"/>
        <end position="457"/>
    </location>
</feature>
<name>A0A1S3U3H2_VIGRR</name>
<reference evidence="6" key="2">
    <citation type="submission" date="2025-08" db="UniProtKB">
        <authorList>
            <consortium name="RefSeq"/>
        </authorList>
    </citation>
    <scope>IDENTIFICATION</scope>
    <source>
        <tissue evidence="6">Leaf</tissue>
    </source>
</reference>
<evidence type="ECO:0000259" key="2">
    <source>
        <dbReference type="Pfam" id="PF14244"/>
    </source>
</evidence>
<dbReference type="STRING" id="3916.A0A1S3U3H2"/>
<evidence type="ECO:0000256" key="1">
    <source>
        <dbReference type="SAM" id="MobiDB-lite"/>
    </source>
</evidence>
<dbReference type="Pfam" id="PF25597">
    <property type="entry name" value="SH3_retrovirus"/>
    <property type="match status" value="1"/>
</dbReference>
<dbReference type="InterPro" id="IPR029472">
    <property type="entry name" value="Copia-like_N"/>
</dbReference>
<dbReference type="PANTHER" id="PTHR37610:SF55">
    <property type="entry name" value="RETROTRANSPOSON COPIA-LIKE N-TERMINAL DOMAIN-CONTAINING PROTEIN"/>
    <property type="match status" value="1"/>
</dbReference>
<feature type="domain" description="Retroviral polymerase SH3-like" evidence="4">
    <location>
        <begin position="549"/>
        <end position="611"/>
    </location>
</feature>
<gene>
    <name evidence="6" type="primary">LOC106761528</name>
</gene>
<feature type="region of interest" description="Disordered" evidence="1">
    <location>
        <begin position="649"/>
        <end position="694"/>
    </location>
</feature>
<dbReference type="PANTHER" id="PTHR37610">
    <property type="entry name" value="CCHC-TYPE DOMAIN-CONTAINING PROTEIN"/>
    <property type="match status" value="1"/>
</dbReference>
<dbReference type="InterPro" id="IPR057670">
    <property type="entry name" value="SH3_retrovirus"/>
</dbReference>
<feature type="region of interest" description="Disordered" evidence="1">
    <location>
        <begin position="248"/>
        <end position="272"/>
    </location>
</feature>
<accession>A0A1S3U3H2</accession>
<feature type="compositionally biased region" description="Polar residues" evidence="1">
    <location>
        <begin position="325"/>
        <end position="343"/>
    </location>
</feature>
<dbReference type="KEGG" id="vra:106761528"/>
<protein>
    <submittedName>
        <fullName evidence="6">Uncharacterized protein LOC106761528</fullName>
    </submittedName>
</protein>
<evidence type="ECO:0000259" key="4">
    <source>
        <dbReference type="Pfam" id="PF25597"/>
    </source>
</evidence>
<proteinExistence type="predicted"/>